<organism evidence="2 3">
    <name type="scientific">Cytospora mali</name>
    <name type="common">Apple Valsa canker fungus</name>
    <name type="synonym">Valsa mali</name>
    <dbReference type="NCBI Taxonomy" id="578113"/>
    <lineage>
        <taxon>Eukaryota</taxon>
        <taxon>Fungi</taxon>
        <taxon>Dikarya</taxon>
        <taxon>Ascomycota</taxon>
        <taxon>Pezizomycotina</taxon>
        <taxon>Sordariomycetes</taxon>
        <taxon>Sordariomycetidae</taxon>
        <taxon>Diaporthales</taxon>
        <taxon>Cytosporaceae</taxon>
        <taxon>Cytospora</taxon>
    </lineage>
</organism>
<accession>A0A194VZR1</accession>
<feature type="region of interest" description="Disordered" evidence="1">
    <location>
        <begin position="483"/>
        <end position="503"/>
    </location>
</feature>
<feature type="compositionally biased region" description="Polar residues" evidence="1">
    <location>
        <begin position="61"/>
        <end position="80"/>
    </location>
</feature>
<protein>
    <submittedName>
        <fullName evidence="2">Uncharacterized protein</fullName>
    </submittedName>
</protein>
<feature type="region of interest" description="Disordered" evidence="1">
    <location>
        <begin position="120"/>
        <end position="346"/>
    </location>
</feature>
<name>A0A194VZR1_CYTMA</name>
<dbReference type="Proteomes" id="UP000078559">
    <property type="component" value="Chromosome 5"/>
</dbReference>
<sequence>MSIPNDQQSNNPGQRYWAARAAELKEQLIYSRQTRSASDQNDEIAPSYQSSDKQPKAQGGTAASNATAPFNINMPASLSTELARPGHNEFAVQHPTSKAAQRSPDITDKLISMMAGTSALPTQGLSTSKSLQAPQVVAKRTRGNGTVTPNANARVSGPSSASQIKSSNDAMRTKPQNASTTISTAVTEGTRDAQPAAKDGETKGNPKSLKPHTVAELQKNEGTSQQSTDPATACQGTHQSPTRTSTLDAPTKPRPEKNSTKLTRPAQKHTSQQAKAPPSPSTRDTNTRGRLLSSLPSHPRVPDTSKATIHHDRTVQAHQPQPYARTPSDRARSESPRLRQPSTVSPPALAAYASFDQDASDNVPFLSRDLRDWLRFTGWNDREYRERELDRYRQRRLAEIEREKADLEEATALASRMRKVHKDTSNSAAAPPQTVDRGARTIIRRTDNRLDGPTFGRSPRCTSGVKTPEFRTVGDYHVISTTGVKRDRRGSEGDRGSPTKYYRTDFKDHQRGAHHGRGHIHQQGSYHFDEREVATTAQTARLFVSAPPSQGGGPVTPSLLVNLTGMMIVCVKSSTFTGMVSESQPFPAAVVMTVRALASGEVTVVDEFVVANGLFSLV</sequence>
<feature type="compositionally biased region" description="Polar residues" evidence="1">
    <location>
        <begin position="143"/>
        <end position="187"/>
    </location>
</feature>
<feature type="compositionally biased region" description="Basic and acidic residues" evidence="1">
    <location>
        <begin position="489"/>
        <end position="503"/>
    </location>
</feature>
<feature type="compositionally biased region" description="Polar residues" evidence="1">
    <location>
        <begin position="220"/>
        <end position="248"/>
    </location>
</feature>
<gene>
    <name evidence="2" type="ORF">VM1G_05595</name>
</gene>
<feature type="compositionally biased region" description="Polar residues" evidence="1">
    <location>
        <begin position="120"/>
        <end position="133"/>
    </location>
</feature>
<evidence type="ECO:0000313" key="3">
    <source>
        <dbReference type="Proteomes" id="UP000078559"/>
    </source>
</evidence>
<feature type="region of interest" description="Disordered" evidence="1">
    <location>
        <begin position="448"/>
        <end position="468"/>
    </location>
</feature>
<evidence type="ECO:0000313" key="2">
    <source>
        <dbReference type="EMBL" id="KUI69353.1"/>
    </source>
</evidence>
<dbReference type="SMR" id="A0A194VZR1"/>
<dbReference type="AlphaFoldDB" id="A0A194VZR1"/>
<feature type="compositionally biased region" description="Basic and acidic residues" evidence="1">
    <location>
        <begin position="327"/>
        <end position="337"/>
    </location>
</feature>
<evidence type="ECO:0000256" key="1">
    <source>
        <dbReference type="SAM" id="MobiDB-lite"/>
    </source>
</evidence>
<keyword evidence="3" id="KW-1185">Reference proteome</keyword>
<feature type="compositionally biased region" description="Polar residues" evidence="1">
    <location>
        <begin position="30"/>
        <end position="39"/>
    </location>
</feature>
<proteinExistence type="predicted"/>
<dbReference type="EMBL" id="CM003102">
    <property type="protein sequence ID" value="KUI69353.1"/>
    <property type="molecule type" value="Genomic_DNA"/>
</dbReference>
<feature type="region of interest" description="Disordered" evidence="1">
    <location>
        <begin position="30"/>
        <end position="104"/>
    </location>
</feature>
<reference evidence="2" key="1">
    <citation type="submission" date="2014-12" db="EMBL/GenBank/DDBJ databases">
        <title>Genome Sequence of Valsa Canker Pathogens Uncovers a Specific Adaption of Colonization on Woody Bark.</title>
        <authorList>
            <person name="Yin Z."/>
            <person name="Liu H."/>
            <person name="Gao X."/>
            <person name="Li Z."/>
            <person name="Song N."/>
            <person name="Ke X."/>
            <person name="Dai Q."/>
            <person name="Wu Y."/>
            <person name="Sun Y."/>
            <person name="Xu J.-R."/>
            <person name="Kang Z.K."/>
            <person name="Wang L."/>
            <person name="Huang L."/>
        </authorList>
    </citation>
    <scope>NUCLEOTIDE SEQUENCE [LARGE SCALE GENOMIC DNA]</scope>
    <source>
        <strain evidence="2">03-8</strain>
    </source>
</reference>